<evidence type="ECO:0000313" key="7">
    <source>
        <dbReference type="Proteomes" id="UP000321154"/>
    </source>
</evidence>
<dbReference type="PANTHER" id="PTHR30055">
    <property type="entry name" value="HTH-TYPE TRANSCRIPTIONAL REGULATOR RUTR"/>
    <property type="match status" value="1"/>
</dbReference>
<dbReference type="PRINTS" id="PR00455">
    <property type="entry name" value="HTHTETR"/>
</dbReference>
<accession>A0ABQ0UR72</accession>
<protein>
    <submittedName>
        <fullName evidence="6">TetR family transcriptional regulator</fullName>
    </submittedName>
</protein>
<dbReference type="Gene3D" id="1.10.357.10">
    <property type="entry name" value="Tetracycline Repressor, domain 2"/>
    <property type="match status" value="1"/>
</dbReference>
<evidence type="ECO:0000256" key="1">
    <source>
        <dbReference type="ARBA" id="ARBA00023015"/>
    </source>
</evidence>
<dbReference type="Pfam" id="PF00440">
    <property type="entry name" value="TetR_N"/>
    <property type="match status" value="1"/>
</dbReference>
<dbReference type="SUPFAM" id="SSF46689">
    <property type="entry name" value="Homeodomain-like"/>
    <property type="match status" value="1"/>
</dbReference>
<name>A0ABQ0UR72_9MICO</name>
<keyword evidence="7" id="KW-1185">Reference proteome</keyword>
<organism evidence="6 7">
    <name type="scientific">Frigoribacterium faeni</name>
    <dbReference type="NCBI Taxonomy" id="145483"/>
    <lineage>
        <taxon>Bacteria</taxon>
        <taxon>Bacillati</taxon>
        <taxon>Actinomycetota</taxon>
        <taxon>Actinomycetes</taxon>
        <taxon>Micrococcales</taxon>
        <taxon>Microbacteriaceae</taxon>
        <taxon>Frigoribacterium</taxon>
    </lineage>
</organism>
<feature type="DNA-binding region" description="H-T-H motif" evidence="4">
    <location>
        <begin position="37"/>
        <end position="56"/>
    </location>
</feature>
<reference evidence="6 7" key="1">
    <citation type="submission" date="2019-07" db="EMBL/GenBank/DDBJ databases">
        <title>Whole genome shotgun sequence of Frigoribacterium faeni NBRC 103066.</title>
        <authorList>
            <person name="Hosoyama A."/>
            <person name="Uohara A."/>
            <person name="Ohji S."/>
            <person name="Ichikawa N."/>
        </authorList>
    </citation>
    <scope>NUCLEOTIDE SEQUENCE [LARGE SCALE GENOMIC DNA]</scope>
    <source>
        <strain evidence="6 7">NBRC 103066</strain>
    </source>
</reference>
<evidence type="ECO:0000256" key="4">
    <source>
        <dbReference type="PROSITE-ProRule" id="PRU00335"/>
    </source>
</evidence>
<dbReference type="PANTHER" id="PTHR30055:SF234">
    <property type="entry name" value="HTH-TYPE TRANSCRIPTIONAL REGULATOR BETI"/>
    <property type="match status" value="1"/>
</dbReference>
<gene>
    <name evidence="6" type="ORF">FFA01_22840</name>
</gene>
<keyword evidence="2 4" id="KW-0238">DNA-binding</keyword>
<feature type="domain" description="HTH tetR-type" evidence="5">
    <location>
        <begin position="14"/>
        <end position="74"/>
    </location>
</feature>
<evidence type="ECO:0000256" key="2">
    <source>
        <dbReference type="ARBA" id="ARBA00023125"/>
    </source>
</evidence>
<dbReference type="EMBL" id="BJUV01000024">
    <property type="protein sequence ID" value="GEK83975.1"/>
    <property type="molecule type" value="Genomic_DNA"/>
</dbReference>
<comment type="caution">
    <text evidence="6">The sequence shown here is derived from an EMBL/GenBank/DDBJ whole genome shotgun (WGS) entry which is preliminary data.</text>
</comment>
<dbReference type="Proteomes" id="UP000321154">
    <property type="component" value="Unassembled WGS sequence"/>
</dbReference>
<evidence type="ECO:0000313" key="6">
    <source>
        <dbReference type="EMBL" id="GEK83975.1"/>
    </source>
</evidence>
<proteinExistence type="predicted"/>
<dbReference type="PROSITE" id="PS50977">
    <property type="entry name" value="HTH_TETR_2"/>
    <property type="match status" value="1"/>
</dbReference>
<evidence type="ECO:0000259" key="5">
    <source>
        <dbReference type="PROSITE" id="PS50977"/>
    </source>
</evidence>
<sequence>MAIVDLVTDPTVPADTRTRIVEVAARFLREEGPGAVTTRGVAQAAGVQAPAIYRLFGDKDGLLEAVAEHVMSSFVAAKASTVAAAAEADLDPVEELGDGWRRQIEFGLENPALFALLSDPRRVAGSPAARLGVEVLAARVRRVAAAGRLAVPEVRAVGLIQAGGVGVVTTILATPPAERDPGLADAVFEGVLAQILTDAPAAARSGHVAAAVAFRAVAPDLEQLSGAERRLLREWLDRIISEPPAR</sequence>
<evidence type="ECO:0000256" key="3">
    <source>
        <dbReference type="ARBA" id="ARBA00023163"/>
    </source>
</evidence>
<dbReference type="InterPro" id="IPR009057">
    <property type="entry name" value="Homeodomain-like_sf"/>
</dbReference>
<keyword evidence="3" id="KW-0804">Transcription</keyword>
<dbReference type="InterPro" id="IPR050109">
    <property type="entry name" value="HTH-type_TetR-like_transc_reg"/>
</dbReference>
<keyword evidence="1" id="KW-0805">Transcription regulation</keyword>
<dbReference type="InterPro" id="IPR001647">
    <property type="entry name" value="HTH_TetR"/>
</dbReference>